<protein>
    <submittedName>
        <fullName evidence="1">Uncharacterized protein</fullName>
    </submittedName>
</protein>
<dbReference type="AlphaFoldDB" id="A0AAD5T633"/>
<sequence>MSTDSAFISVSDEKLDMLTIGNAIPLATTTAAEFPQDINQKKDDGELLSPDMSTEITAVWENSEDNLSNNQTQGKAWHNSSNSNFARHFFKTAPSRESYCSTKTLTCPEYPTIGADDPSQSTNKINQKTLSQKMNCCAVKLKSLWKTNLFANGSAAASPLIFQLFQIGNFVDATDANNSAVVGRVTLSVNASQSGIYIPFNIPISVAPATWKLSIEVPVMKMQEQMGYSATESVFVPIVEAAVNQPCEISDGQVHLNFENVALNMLNPPEYSGQNKTTMTPIRGNPQKFPLGAVLVEGFFNCLMSGISSNANRLFLEATVDISVGSLLVLKSVYLHKIIDVGKNLVDAGVTFPELLSSTSKSNSVDTSIQFSLTNFTSTTTSQFTATVAFSLPHANYPTNPLSFLFTDASLRLNVSSVPVALVTTPTLRAVSGAPNVSAAVTLQELQSTLTILGSFVMQDSSTLSVGVDGIGLKNPEGRSVQWLDDLTDAVWFSVPFKVLEDAAGGNANLKNVLLRIFDYLQPDIDSEEYDEQIHELNMVSMGVHGIAQEIVLSWVSRQWRSAALRMRKGLAALDTDAFGPREGYTRADALVMLANDPVRLAGLRHLSLGDGVLCLLNSNSNEPSGDPNNSPLSLARILPKLKSVSFDDYHEFSDDVETLVDWLVGESQRRDRPLKMPRAQMDSDVFFLLAHRLGSRLEEFFPAIEICELSLDYSKSKNYFMCLSEEQNSLREPRKPFSTVFQINSLSYCGEDVRANIDFADIVDSFPFIKTITVDFSFRVPEIPVSTQEPHFTVYPFTVLESLTLHCWHASHGISIINLCPSALNNTFKHFRFHCETFENHNDLVQLASVLASMKSLERLSLATILKPQMICHLLRACGTRLKRLTVQVWVNSRGDETSVENDSAVNHEDKLCVTWEKNEAAPVFSQIWDIQALCPKLTHLNVILCPYRRTSIDLCAVLRKNLKVPPNCYIDSCEN</sequence>
<organism evidence="1 2">
    <name type="scientific">Physocladia obscura</name>
    <dbReference type="NCBI Taxonomy" id="109957"/>
    <lineage>
        <taxon>Eukaryota</taxon>
        <taxon>Fungi</taxon>
        <taxon>Fungi incertae sedis</taxon>
        <taxon>Chytridiomycota</taxon>
        <taxon>Chytridiomycota incertae sedis</taxon>
        <taxon>Chytridiomycetes</taxon>
        <taxon>Chytridiales</taxon>
        <taxon>Chytriomycetaceae</taxon>
        <taxon>Physocladia</taxon>
    </lineage>
</organism>
<dbReference type="Proteomes" id="UP001211907">
    <property type="component" value="Unassembled WGS sequence"/>
</dbReference>
<gene>
    <name evidence="1" type="ORF">HK100_008125</name>
</gene>
<proteinExistence type="predicted"/>
<dbReference type="EMBL" id="JADGJH010000390">
    <property type="protein sequence ID" value="KAJ3130322.1"/>
    <property type="molecule type" value="Genomic_DNA"/>
</dbReference>
<name>A0AAD5T633_9FUNG</name>
<reference evidence="1" key="1">
    <citation type="submission" date="2020-05" db="EMBL/GenBank/DDBJ databases">
        <title>Phylogenomic resolution of chytrid fungi.</title>
        <authorList>
            <person name="Stajich J.E."/>
            <person name="Amses K."/>
            <person name="Simmons R."/>
            <person name="Seto K."/>
            <person name="Myers J."/>
            <person name="Bonds A."/>
            <person name="Quandt C.A."/>
            <person name="Barry K."/>
            <person name="Liu P."/>
            <person name="Grigoriev I."/>
            <person name="Longcore J.E."/>
            <person name="James T.Y."/>
        </authorList>
    </citation>
    <scope>NUCLEOTIDE SEQUENCE</scope>
    <source>
        <strain evidence="1">JEL0513</strain>
    </source>
</reference>
<keyword evidence="2" id="KW-1185">Reference proteome</keyword>
<accession>A0AAD5T633</accession>
<evidence type="ECO:0000313" key="2">
    <source>
        <dbReference type="Proteomes" id="UP001211907"/>
    </source>
</evidence>
<evidence type="ECO:0000313" key="1">
    <source>
        <dbReference type="EMBL" id="KAJ3130322.1"/>
    </source>
</evidence>
<comment type="caution">
    <text evidence="1">The sequence shown here is derived from an EMBL/GenBank/DDBJ whole genome shotgun (WGS) entry which is preliminary data.</text>
</comment>